<evidence type="ECO:0000256" key="6">
    <source>
        <dbReference type="ARBA" id="ARBA00023027"/>
    </source>
</evidence>
<keyword evidence="8" id="KW-1185">Reference proteome</keyword>
<keyword evidence="6" id="KW-0520">NAD</keyword>
<evidence type="ECO:0000256" key="4">
    <source>
        <dbReference type="ARBA" id="ARBA00022777"/>
    </source>
</evidence>
<dbReference type="GO" id="GO:0003951">
    <property type="term" value="F:NAD+ kinase activity"/>
    <property type="evidence" value="ECO:0007669"/>
    <property type="project" value="UniProtKB-EC"/>
</dbReference>
<dbReference type="Proteomes" id="UP000759131">
    <property type="component" value="Unassembled WGS sequence"/>
</dbReference>
<dbReference type="InterPro" id="IPR017437">
    <property type="entry name" value="ATP-NAD_kinase_PpnK-typ_C"/>
</dbReference>
<keyword evidence="5" id="KW-0521">NADP</keyword>
<evidence type="ECO:0000313" key="7">
    <source>
        <dbReference type="EMBL" id="CAD7627824.1"/>
    </source>
</evidence>
<dbReference type="InterPro" id="IPR017438">
    <property type="entry name" value="ATP-NAD_kinase_N"/>
</dbReference>
<dbReference type="GO" id="GO:0019674">
    <property type="term" value="P:NAD+ metabolic process"/>
    <property type="evidence" value="ECO:0007669"/>
    <property type="project" value="InterPro"/>
</dbReference>
<reference evidence="7" key="1">
    <citation type="submission" date="2020-11" db="EMBL/GenBank/DDBJ databases">
        <authorList>
            <person name="Tran Van P."/>
        </authorList>
    </citation>
    <scope>NUCLEOTIDE SEQUENCE</scope>
</reference>
<accession>A0A7R9Q0L8</accession>
<dbReference type="InterPro" id="IPR016064">
    <property type="entry name" value="NAD/diacylglycerol_kinase_sf"/>
</dbReference>
<protein>
    <recommendedName>
        <fullName evidence="2">NAD(+) kinase</fullName>
        <ecNumber evidence="2">2.7.1.23</ecNumber>
    </recommendedName>
</protein>
<keyword evidence="4" id="KW-0418">Kinase</keyword>
<organism evidence="7">
    <name type="scientific">Medioppia subpectinata</name>
    <dbReference type="NCBI Taxonomy" id="1979941"/>
    <lineage>
        <taxon>Eukaryota</taxon>
        <taxon>Metazoa</taxon>
        <taxon>Ecdysozoa</taxon>
        <taxon>Arthropoda</taxon>
        <taxon>Chelicerata</taxon>
        <taxon>Arachnida</taxon>
        <taxon>Acari</taxon>
        <taxon>Acariformes</taxon>
        <taxon>Sarcoptiformes</taxon>
        <taxon>Oribatida</taxon>
        <taxon>Brachypylina</taxon>
        <taxon>Oppioidea</taxon>
        <taxon>Oppiidae</taxon>
        <taxon>Medioppia</taxon>
    </lineage>
</organism>
<dbReference type="Gene3D" id="3.40.50.10330">
    <property type="entry name" value="Probable inorganic polyphosphate/atp-NAD kinase, domain 1"/>
    <property type="match status" value="1"/>
</dbReference>
<dbReference type="Gene3D" id="2.60.200.30">
    <property type="entry name" value="Probable inorganic polyphosphate/atp-NAD kinase, domain 2"/>
    <property type="match status" value="1"/>
</dbReference>
<name>A0A7R9Q0L8_9ACAR</name>
<dbReference type="SUPFAM" id="SSF111331">
    <property type="entry name" value="NAD kinase/diacylglycerol kinase-like"/>
    <property type="match status" value="1"/>
</dbReference>
<dbReference type="GO" id="GO:0006741">
    <property type="term" value="P:NADP+ biosynthetic process"/>
    <property type="evidence" value="ECO:0007669"/>
    <property type="project" value="InterPro"/>
</dbReference>
<dbReference type="EC" id="2.7.1.23" evidence="2"/>
<proteinExistence type="inferred from homology"/>
<dbReference type="Pfam" id="PF01513">
    <property type="entry name" value="NAD_kinase"/>
    <property type="match status" value="1"/>
</dbReference>
<evidence type="ECO:0000256" key="2">
    <source>
        <dbReference type="ARBA" id="ARBA00012120"/>
    </source>
</evidence>
<dbReference type="PANTHER" id="PTHR13158:SF5">
    <property type="entry name" value="NAD KINASE 2, MITOCHONDRIAL"/>
    <property type="match status" value="1"/>
</dbReference>
<dbReference type="EMBL" id="CAJPIZ010005088">
    <property type="protein sequence ID" value="CAG2108254.1"/>
    <property type="molecule type" value="Genomic_DNA"/>
</dbReference>
<comment type="similarity">
    <text evidence="1">Belongs to the NAD kinase family.</text>
</comment>
<dbReference type="InterPro" id="IPR002504">
    <property type="entry name" value="NADK"/>
</dbReference>
<dbReference type="AlphaFoldDB" id="A0A7R9Q0L8"/>
<dbReference type="GO" id="GO:0005739">
    <property type="term" value="C:mitochondrion"/>
    <property type="evidence" value="ECO:0007669"/>
    <property type="project" value="TreeGrafter"/>
</dbReference>
<dbReference type="OrthoDB" id="185618at2759"/>
<evidence type="ECO:0000256" key="5">
    <source>
        <dbReference type="ARBA" id="ARBA00022857"/>
    </source>
</evidence>
<gene>
    <name evidence="7" type="ORF">OSB1V03_LOCUS8249</name>
</gene>
<evidence type="ECO:0000256" key="3">
    <source>
        <dbReference type="ARBA" id="ARBA00022679"/>
    </source>
</evidence>
<dbReference type="PANTHER" id="PTHR13158">
    <property type="match status" value="1"/>
</dbReference>
<dbReference type="EMBL" id="OC859663">
    <property type="protein sequence ID" value="CAD7627824.1"/>
    <property type="molecule type" value="Genomic_DNA"/>
</dbReference>
<evidence type="ECO:0000256" key="1">
    <source>
        <dbReference type="ARBA" id="ARBA00010995"/>
    </source>
</evidence>
<keyword evidence="3" id="KW-0808">Transferase</keyword>
<sequence length="382" mass="43538">MSSTDPHFTEPIEPFRPKKALVLTKFSRYEFEKKRNPDLNEEQLIASLSSRGSDYQKLISHHNIHKQNRDHIIECLTASGIETKVVNRTEYNDNNIDWADVIVTSGGDGTFLMAASKVNNRNKPLIGVNSDPKRSVGHLCLPIRYSNDFGSALRLFSEGKFKWKYRQRIRVTLESENANEEPLELHEQQLKCLENRFLDMDGSHESMPHNETKNQKREKRILPYKALNEVFVGESISSRVSYYEFSANDKKKAKLKSSGLTVCTGTGSTSWFFNINKVTPQCVQSLFQIINAEINGQTLPENDSKAIERVTEKFNNSLIFDPSEASMAADFIEKTVWFPTVGPKGNRNDFPEVIQLKTRSTASVDNRRVVYQSVSNPLLVRP</sequence>
<evidence type="ECO:0000313" key="8">
    <source>
        <dbReference type="Proteomes" id="UP000759131"/>
    </source>
</evidence>